<evidence type="ECO:0000313" key="2">
    <source>
        <dbReference type="EMBL" id="MED6155865.1"/>
    </source>
</evidence>
<evidence type="ECO:0008006" key="4">
    <source>
        <dbReference type="Google" id="ProtNLM"/>
    </source>
</evidence>
<organism evidence="2 3">
    <name type="scientific">Stylosanthes scabra</name>
    <dbReference type="NCBI Taxonomy" id="79078"/>
    <lineage>
        <taxon>Eukaryota</taxon>
        <taxon>Viridiplantae</taxon>
        <taxon>Streptophyta</taxon>
        <taxon>Embryophyta</taxon>
        <taxon>Tracheophyta</taxon>
        <taxon>Spermatophyta</taxon>
        <taxon>Magnoliopsida</taxon>
        <taxon>eudicotyledons</taxon>
        <taxon>Gunneridae</taxon>
        <taxon>Pentapetalae</taxon>
        <taxon>rosids</taxon>
        <taxon>fabids</taxon>
        <taxon>Fabales</taxon>
        <taxon>Fabaceae</taxon>
        <taxon>Papilionoideae</taxon>
        <taxon>50 kb inversion clade</taxon>
        <taxon>dalbergioids sensu lato</taxon>
        <taxon>Dalbergieae</taxon>
        <taxon>Pterocarpus clade</taxon>
        <taxon>Stylosanthes</taxon>
    </lineage>
</organism>
<keyword evidence="1" id="KW-1133">Transmembrane helix</keyword>
<reference evidence="2 3" key="1">
    <citation type="journal article" date="2023" name="Plants (Basel)">
        <title>Bridging the Gap: Combining Genomics and Transcriptomics Approaches to Understand Stylosanthes scabra, an Orphan Legume from the Brazilian Caatinga.</title>
        <authorList>
            <person name="Ferreira-Neto J.R.C."/>
            <person name="da Silva M.D."/>
            <person name="Binneck E."/>
            <person name="de Melo N.F."/>
            <person name="da Silva R.H."/>
            <person name="de Melo A.L.T.M."/>
            <person name="Pandolfi V."/>
            <person name="Bustamante F.O."/>
            <person name="Brasileiro-Vidal A.C."/>
            <person name="Benko-Iseppon A.M."/>
        </authorList>
    </citation>
    <scope>NUCLEOTIDE SEQUENCE [LARGE SCALE GENOMIC DNA]</scope>
    <source>
        <tissue evidence="2">Leaves</tissue>
    </source>
</reference>
<dbReference type="Proteomes" id="UP001341840">
    <property type="component" value="Unassembled WGS sequence"/>
</dbReference>
<feature type="transmembrane region" description="Helical" evidence="1">
    <location>
        <begin position="173"/>
        <end position="191"/>
    </location>
</feature>
<sequence>MPSTISKRRQPCPSVTLAIQTVTGNAKVDTNGADVAVTSECGSSVSRRSVGGGRGDRSSSETQGFFAAKVGLERDGVAPKCDYDVYAVLYLSKTPNNSNRLFFGCPFFKIRPNHCKYFLWLDEHAAKFGMVTYKKDVKEIHDDVDEHFRILNIEDRVSDLEGRIASIKKKGSIKFMLVCVFALSMLIDVYIGSH</sequence>
<gene>
    <name evidence="2" type="ORF">PIB30_009338</name>
</gene>
<accession>A0ABU6U3X4</accession>
<name>A0ABU6U3X4_9FABA</name>
<comment type="caution">
    <text evidence="2">The sequence shown here is derived from an EMBL/GenBank/DDBJ whole genome shotgun (WGS) entry which is preliminary data.</text>
</comment>
<keyword evidence="1" id="KW-0812">Transmembrane</keyword>
<dbReference type="EMBL" id="JASCZI010120850">
    <property type="protein sequence ID" value="MED6155865.1"/>
    <property type="molecule type" value="Genomic_DNA"/>
</dbReference>
<proteinExistence type="predicted"/>
<dbReference type="PANTHER" id="PTHR33248">
    <property type="entry name" value="ZINC ION-BINDING PROTEIN"/>
    <property type="match status" value="1"/>
</dbReference>
<keyword evidence="1" id="KW-0472">Membrane</keyword>
<protein>
    <recommendedName>
        <fullName evidence="4">Zinc finger GRF-type domain-containing protein</fullName>
    </recommendedName>
</protein>
<evidence type="ECO:0000256" key="1">
    <source>
        <dbReference type="SAM" id="Phobius"/>
    </source>
</evidence>
<evidence type="ECO:0000313" key="3">
    <source>
        <dbReference type="Proteomes" id="UP001341840"/>
    </source>
</evidence>
<keyword evidence="3" id="KW-1185">Reference proteome</keyword>